<evidence type="ECO:0000259" key="1">
    <source>
        <dbReference type="Pfam" id="PF10444"/>
    </source>
</evidence>
<dbReference type="EMBL" id="MBFT01000420">
    <property type="protein sequence ID" value="PVU91398.1"/>
    <property type="molecule type" value="Genomic_DNA"/>
</dbReference>
<reference evidence="2 3" key="1">
    <citation type="journal article" date="2018" name="MBio">
        <title>Comparative Genomics Reveals the Core Gene Toolbox for the Fungus-Insect Symbiosis.</title>
        <authorList>
            <person name="Wang Y."/>
            <person name="Stata M."/>
            <person name="Wang W."/>
            <person name="Stajich J.E."/>
            <person name="White M.M."/>
            <person name="Moncalvo J.M."/>
        </authorList>
    </citation>
    <scope>NUCLEOTIDE SEQUENCE [LARGE SCALE GENOMIC DNA]</scope>
    <source>
        <strain evidence="2 3">AUS-77-4</strain>
    </source>
</reference>
<evidence type="ECO:0000313" key="3">
    <source>
        <dbReference type="Proteomes" id="UP000245699"/>
    </source>
</evidence>
<comment type="caution">
    <text evidence="2">The sequence shown here is derived from an EMBL/GenBank/DDBJ whole genome shotgun (WGS) entry which is preliminary data.</text>
</comment>
<dbReference type="InterPro" id="IPR018851">
    <property type="entry name" value="Borealin_N"/>
</dbReference>
<sequence length="120" mass="14038">MSIYNHEDTLYLREPLYKNSSISLVKSSDYNAIIENFDIEVRDKIRSLENQLRFDIDELMLKAECEIQELPTKVKNMKLKDFITKYNGDISKVALEPTFDFPSSLRIPEIPPALKKLLKK</sequence>
<evidence type="ECO:0000313" key="2">
    <source>
        <dbReference type="EMBL" id="PVU91398.1"/>
    </source>
</evidence>
<dbReference type="Gene3D" id="6.10.250.1900">
    <property type="match status" value="1"/>
</dbReference>
<dbReference type="Proteomes" id="UP000245699">
    <property type="component" value="Unassembled WGS sequence"/>
</dbReference>
<gene>
    <name evidence="2" type="ORF">BB559_004159</name>
</gene>
<dbReference type="Pfam" id="PF10444">
    <property type="entry name" value="Nbl1_Borealin_N"/>
    <property type="match status" value="1"/>
</dbReference>
<dbReference type="OrthoDB" id="2392550at2759"/>
<feature type="domain" description="Borealin N-terminal" evidence="1">
    <location>
        <begin position="31"/>
        <end position="85"/>
    </location>
</feature>
<organism evidence="2 3">
    <name type="scientific">Furculomyces boomerangus</name>
    <dbReference type="NCBI Taxonomy" id="61424"/>
    <lineage>
        <taxon>Eukaryota</taxon>
        <taxon>Fungi</taxon>
        <taxon>Fungi incertae sedis</taxon>
        <taxon>Zoopagomycota</taxon>
        <taxon>Kickxellomycotina</taxon>
        <taxon>Harpellomycetes</taxon>
        <taxon>Harpellales</taxon>
        <taxon>Harpellaceae</taxon>
        <taxon>Furculomyces</taxon>
    </lineage>
</organism>
<name>A0A2T9YGB6_9FUNG</name>
<proteinExistence type="predicted"/>
<protein>
    <recommendedName>
        <fullName evidence="1">Borealin N-terminal domain-containing protein</fullName>
    </recommendedName>
</protein>
<keyword evidence="3" id="KW-1185">Reference proteome</keyword>
<dbReference type="AlphaFoldDB" id="A0A2T9YGB6"/>
<accession>A0A2T9YGB6</accession>